<evidence type="ECO:0000259" key="7">
    <source>
        <dbReference type="PROSITE" id="PS50123"/>
    </source>
</evidence>
<feature type="binding site" evidence="6">
    <location>
        <begin position="208"/>
        <end position="209"/>
    </location>
    <ligand>
        <name>S-adenosyl-L-methionine</name>
        <dbReference type="ChEBI" id="CHEBI:59789"/>
    </ligand>
</feature>
<feature type="binding site" evidence="6">
    <location>
        <position position="124"/>
    </location>
    <ligand>
        <name>S-adenosyl-L-methionine</name>
        <dbReference type="ChEBI" id="CHEBI:59789"/>
    </ligand>
</feature>
<feature type="binding site" evidence="6">
    <location>
        <position position="82"/>
    </location>
    <ligand>
        <name>S-adenosyl-L-methionine</name>
        <dbReference type="ChEBI" id="CHEBI:59789"/>
    </ligand>
</feature>
<dbReference type="Pfam" id="PF03705">
    <property type="entry name" value="CheR_N"/>
    <property type="match status" value="1"/>
</dbReference>
<keyword evidence="3 5" id="KW-0808">Transferase</keyword>
<evidence type="ECO:0000256" key="6">
    <source>
        <dbReference type="PIRSR" id="PIRSR000410-1"/>
    </source>
</evidence>
<dbReference type="EC" id="2.1.1.80" evidence="5"/>
<dbReference type="PANTHER" id="PTHR24422">
    <property type="entry name" value="CHEMOTAXIS PROTEIN METHYLTRANSFERASE"/>
    <property type="match status" value="1"/>
</dbReference>
<dbReference type="InterPro" id="IPR050903">
    <property type="entry name" value="Bact_Chemotaxis_MeTrfase"/>
</dbReference>
<comment type="function">
    <text evidence="5">Methylation of the membrane-bound methyl-accepting chemotaxis proteins (MCP) to form gamma-glutamyl methyl ester residues in MCP.</text>
</comment>
<dbReference type="EMBL" id="JAASRM010000001">
    <property type="protein sequence ID" value="NIK89087.1"/>
    <property type="molecule type" value="Genomic_DNA"/>
</dbReference>
<dbReference type="InterPro" id="IPR000780">
    <property type="entry name" value="CheR_MeTrfase"/>
</dbReference>
<feature type="domain" description="CheR-type methyltransferase" evidence="7">
    <location>
        <begin position="11"/>
        <end position="280"/>
    </location>
</feature>
<feature type="binding site" evidence="6">
    <location>
        <position position="88"/>
    </location>
    <ligand>
        <name>S-adenosyl-L-methionine</name>
        <dbReference type="ChEBI" id="CHEBI:59789"/>
    </ligand>
</feature>
<organism evidence="8 9">
    <name type="scientific">Rhizomicrobium palustre</name>
    <dbReference type="NCBI Taxonomy" id="189966"/>
    <lineage>
        <taxon>Bacteria</taxon>
        <taxon>Pseudomonadati</taxon>
        <taxon>Pseudomonadota</taxon>
        <taxon>Alphaproteobacteria</taxon>
        <taxon>Micropepsales</taxon>
        <taxon>Micropepsaceae</taxon>
        <taxon>Rhizomicrobium</taxon>
    </lineage>
</organism>
<feature type="binding site" evidence="6">
    <location>
        <begin position="226"/>
        <end position="227"/>
    </location>
    <ligand>
        <name>S-adenosyl-L-methionine</name>
        <dbReference type="ChEBI" id="CHEBI:59789"/>
    </ligand>
</feature>
<dbReference type="InterPro" id="IPR026024">
    <property type="entry name" value="Chemotaxis_MeTrfase_CheR"/>
</dbReference>
<dbReference type="PRINTS" id="PR00996">
    <property type="entry name" value="CHERMTFRASE"/>
</dbReference>
<feature type="binding site" evidence="6">
    <location>
        <position position="150"/>
    </location>
    <ligand>
        <name>S-adenosyl-L-methionine</name>
        <dbReference type="ChEBI" id="CHEBI:59789"/>
    </ligand>
</feature>
<dbReference type="Pfam" id="PF01739">
    <property type="entry name" value="CheR"/>
    <property type="match status" value="1"/>
</dbReference>
<dbReference type="InterPro" id="IPR036804">
    <property type="entry name" value="CheR_N_sf"/>
</dbReference>
<comment type="catalytic activity">
    <reaction evidence="1 5">
        <text>L-glutamyl-[protein] + S-adenosyl-L-methionine = [protein]-L-glutamate 5-O-methyl ester + S-adenosyl-L-homocysteine</text>
        <dbReference type="Rhea" id="RHEA:24452"/>
        <dbReference type="Rhea" id="RHEA-COMP:10208"/>
        <dbReference type="Rhea" id="RHEA-COMP:10311"/>
        <dbReference type="ChEBI" id="CHEBI:29973"/>
        <dbReference type="ChEBI" id="CHEBI:57856"/>
        <dbReference type="ChEBI" id="CHEBI:59789"/>
        <dbReference type="ChEBI" id="CHEBI:82795"/>
        <dbReference type="EC" id="2.1.1.80"/>
    </reaction>
</comment>
<evidence type="ECO:0000256" key="1">
    <source>
        <dbReference type="ARBA" id="ARBA00001541"/>
    </source>
</evidence>
<evidence type="ECO:0000256" key="2">
    <source>
        <dbReference type="ARBA" id="ARBA00022603"/>
    </source>
</evidence>
<dbReference type="GO" id="GO:0032259">
    <property type="term" value="P:methylation"/>
    <property type="evidence" value="ECO:0007669"/>
    <property type="project" value="UniProtKB-KW"/>
</dbReference>
<protein>
    <recommendedName>
        <fullName evidence="5">Chemotaxis protein methyltransferase</fullName>
        <ecNumber evidence="5">2.1.1.80</ecNumber>
    </recommendedName>
</protein>
<evidence type="ECO:0000256" key="5">
    <source>
        <dbReference type="PIRNR" id="PIRNR000410"/>
    </source>
</evidence>
<reference evidence="8 9" key="1">
    <citation type="submission" date="2020-03" db="EMBL/GenBank/DDBJ databases">
        <title>Genomic Encyclopedia of Type Strains, Phase IV (KMG-IV): sequencing the most valuable type-strain genomes for metagenomic binning, comparative biology and taxonomic classification.</title>
        <authorList>
            <person name="Goeker M."/>
        </authorList>
    </citation>
    <scope>NUCLEOTIDE SEQUENCE [LARGE SCALE GENOMIC DNA]</scope>
    <source>
        <strain evidence="8 9">DSM 19867</strain>
    </source>
</reference>
<dbReference type="PANTHER" id="PTHR24422:SF26">
    <property type="entry name" value="CHEMOTAXIS PROTEIN METHYLTRANSFERASE"/>
    <property type="match status" value="1"/>
</dbReference>
<keyword evidence="9" id="KW-1185">Reference proteome</keyword>
<evidence type="ECO:0000313" key="8">
    <source>
        <dbReference type="EMBL" id="NIK89087.1"/>
    </source>
</evidence>
<dbReference type="SUPFAM" id="SSF47757">
    <property type="entry name" value="Chemotaxis receptor methyltransferase CheR, N-terminal domain"/>
    <property type="match status" value="1"/>
</dbReference>
<dbReference type="InterPro" id="IPR022642">
    <property type="entry name" value="CheR_C"/>
</dbReference>
<proteinExistence type="predicted"/>
<keyword evidence="2 5" id="KW-0489">Methyltransferase</keyword>
<dbReference type="PIRSF" id="PIRSF000410">
    <property type="entry name" value="CheR"/>
    <property type="match status" value="1"/>
</dbReference>
<evidence type="ECO:0000313" key="9">
    <source>
        <dbReference type="Proteomes" id="UP000570514"/>
    </source>
</evidence>
<name>A0A846N1R1_9PROT</name>
<dbReference type="SMART" id="SM00138">
    <property type="entry name" value="MeTrc"/>
    <property type="match status" value="1"/>
</dbReference>
<dbReference type="Gene3D" id="1.10.155.10">
    <property type="entry name" value="Chemotaxis receptor methyltransferase CheR, N-terminal domain"/>
    <property type="match status" value="1"/>
</dbReference>
<comment type="caution">
    <text evidence="8">The sequence shown here is derived from an EMBL/GenBank/DDBJ whole genome shotgun (WGS) entry which is preliminary data.</text>
</comment>
<dbReference type="SUPFAM" id="SSF53335">
    <property type="entry name" value="S-adenosyl-L-methionine-dependent methyltransferases"/>
    <property type="match status" value="1"/>
</dbReference>
<sequence length="280" mass="32022">MLPHFEGDGEPITPRNFERLTGFIKSYCGITITEAKRSMLEGRVRRRIRALNMENMNAYCDLLFAEASEAEITELIDAVTTNKTDFFREPAHFDYLTQKILPEILSEGQRHIRVWSAACSIGAEPYTIAMLLDDFCRKHHGLSYSVLATDICVQSLNRALMGRFSENMMDPVPPHMLHQYVMRSSDPSIREVRISPKLRAHVSFARLNLMDEHYPVPKDFDVIFLRNVLIYFDKPTQVKVPVKLGAHLREGGYLILGHSESISRNGLGLQPVANTVFQRR</sequence>
<dbReference type="Gene3D" id="3.40.50.150">
    <property type="entry name" value="Vaccinia Virus protein VP39"/>
    <property type="match status" value="1"/>
</dbReference>
<dbReference type="PROSITE" id="PS50123">
    <property type="entry name" value="CHER"/>
    <property type="match status" value="1"/>
</dbReference>
<dbReference type="Proteomes" id="UP000570514">
    <property type="component" value="Unassembled WGS sequence"/>
</dbReference>
<accession>A0A846N1R1</accession>
<keyword evidence="4 5" id="KW-0949">S-adenosyl-L-methionine</keyword>
<dbReference type="InterPro" id="IPR029063">
    <property type="entry name" value="SAM-dependent_MTases_sf"/>
</dbReference>
<dbReference type="RefSeq" id="WP_208414574.1">
    <property type="nucleotide sequence ID" value="NZ_BAAADC010000001.1"/>
</dbReference>
<dbReference type="GO" id="GO:0008983">
    <property type="term" value="F:protein-glutamate O-methyltransferase activity"/>
    <property type="evidence" value="ECO:0007669"/>
    <property type="project" value="UniProtKB-EC"/>
</dbReference>
<evidence type="ECO:0000256" key="4">
    <source>
        <dbReference type="ARBA" id="ARBA00022691"/>
    </source>
</evidence>
<gene>
    <name evidence="8" type="ORF">FHS83_002405</name>
</gene>
<feature type="binding site" evidence="6">
    <location>
        <position position="84"/>
    </location>
    <ligand>
        <name>S-adenosyl-L-methionine</name>
        <dbReference type="ChEBI" id="CHEBI:59789"/>
    </ligand>
</feature>
<evidence type="ECO:0000256" key="3">
    <source>
        <dbReference type="ARBA" id="ARBA00022679"/>
    </source>
</evidence>
<dbReference type="AlphaFoldDB" id="A0A846N1R1"/>
<dbReference type="InterPro" id="IPR022641">
    <property type="entry name" value="CheR_N"/>
</dbReference>